<sequence>MIPLVLRRAAFLALLLVPVAYAQSGCVGFVCSAPGAGTAGRGPLDSAYLEVLGRVSSAQERGLWEARGVREGTLSAAQAAQVRAELRRNVHAPAASALLSDLTLRVFLDSFGAAPHPNNPFFKLLGQLAKKPDSTYASLLDFTRSYLQDPQIDGAREGLISAAYIRSLGRPPSSGDLTYWQAQVKASGRNFTDIVQAGQDWVLSAGNEAEFSALIRRAFKAAGRAAPTGDQIIKIRLANQTTRRTFDEWKVFVQKF</sequence>
<dbReference type="AlphaFoldDB" id="A0A7C9HRK0"/>
<proteinExistence type="predicted"/>
<evidence type="ECO:0000256" key="1">
    <source>
        <dbReference type="SAM" id="SignalP"/>
    </source>
</evidence>
<comment type="caution">
    <text evidence="2">The sequence shown here is derived from an EMBL/GenBank/DDBJ whole genome shotgun (WGS) entry which is preliminary data.</text>
</comment>
<dbReference type="RefSeq" id="WP_157459081.1">
    <property type="nucleotide sequence ID" value="NZ_WQLB01000010.1"/>
</dbReference>
<organism evidence="2 3">
    <name type="scientific">Deinococcus arboris</name>
    <dbReference type="NCBI Taxonomy" id="2682977"/>
    <lineage>
        <taxon>Bacteria</taxon>
        <taxon>Thermotogati</taxon>
        <taxon>Deinococcota</taxon>
        <taxon>Deinococci</taxon>
        <taxon>Deinococcales</taxon>
        <taxon>Deinococcaceae</taxon>
        <taxon>Deinococcus</taxon>
    </lineage>
</organism>
<feature type="signal peptide" evidence="1">
    <location>
        <begin position="1"/>
        <end position="22"/>
    </location>
</feature>
<feature type="chain" id="PRO_5028848142" description="DUF4214 domain-containing protein" evidence="1">
    <location>
        <begin position="23"/>
        <end position="256"/>
    </location>
</feature>
<keyword evidence="1" id="KW-0732">Signal</keyword>
<reference evidence="2 3" key="1">
    <citation type="submission" date="2019-12" db="EMBL/GenBank/DDBJ databases">
        <title>Deinococcus sp. HMF7620 Genome sequencing and assembly.</title>
        <authorList>
            <person name="Kang H."/>
            <person name="Kim H."/>
            <person name="Joh K."/>
        </authorList>
    </citation>
    <scope>NUCLEOTIDE SEQUENCE [LARGE SCALE GENOMIC DNA]</scope>
    <source>
        <strain evidence="2 3">HMF7620</strain>
    </source>
</reference>
<gene>
    <name evidence="2" type="ORF">GO986_09645</name>
</gene>
<evidence type="ECO:0000313" key="2">
    <source>
        <dbReference type="EMBL" id="MVN87029.1"/>
    </source>
</evidence>
<accession>A0A7C9HRK0</accession>
<name>A0A7C9HRK0_9DEIO</name>
<dbReference type="EMBL" id="WQLB01000010">
    <property type="protein sequence ID" value="MVN87029.1"/>
    <property type="molecule type" value="Genomic_DNA"/>
</dbReference>
<keyword evidence="3" id="KW-1185">Reference proteome</keyword>
<evidence type="ECO:0008006" key="4">
    <source>
        <dbReference type="Google" id="ProtNLM"/>
    </source>
</evidence>
<evidence type="ECO:0000313" key="3">
    <source>
        <dbReference type="Proteomes" id="UP000483286"/>
    </source>
</evidence>
<protein>
    <recommendedName>
        <fullName evidence="4">DUF4214 domain-containing protein</fullName>
    </recommendedName>
</protein>
<dbReference type="Proteomes" id="UP000483286">
    <property type="component" value="Unassembled WGS sequence"/>
</dbReference>